<comment type="caution">
    <text evidence="2">The sequence shown here is derived from an EMBL/GenBank/DDBJ whole genome shotgun (WGS) entry which is preliminary data.</text>
</comment>
<evidence type="ECO:0000313" key="3">
    <source>
        <dbReference type="Proteomes" id="UP000037179"/>
    </source>
</evidence>
<feature type="region of interest" description="Disordered" evidence="1">
    <location>
        <begin position="1"/>
        <end position="23"/>
    </location>
</feature>
<dbReference type="Proteomes" id="UP000037179">
    <property type="component" value="Unassembled WGS sequence"/>
</dbReference>
<dbReference type="EMBL" id="BBYQ01000080">
    <property type="protein sequence ID" value="GAP30437.1"/>
    <property type="molecule type" value="Genomic_DNA"/>
</dbReference>
<name>A0ABC9YYN9_9NOCA</name>
<dbReference type="SUPFAM" id="SSF52540">
    <property type="entry name" value="P-loop containing nucleoside triphosphate hydrolases"/>
    <property type="match status" value="1"/>
</dbReference>
<evidence type="ECO:0000256" key="1">
    <source>
        <dbReference type="SAM" id="MobiDB-lite"/>
    </source>
</evidence>
<reference evidence="3" key="1">
    <citation type="submission" date="2015-07" db="EMBL/GenBank/DDBJ databases">
        <title>Nocardia seriolae U-1 whole genome shotgun sequence.</title>
        <authorList>
            <person name="Imajoh M."/>
            <person name="Fukumoto Y."/>
            <person name="Sukeda M."/>
            <person name="Yamane J."/>
            <person name="Yamasaki K."/>
            <person name="Shimizu M."/>
            <person name="Ohnishi K."/>
            <person name="Oshima S."/>
        </authorList>
    </citation>
    <scope>NUCLEOTIDE SEQUENCE [LARGE SCALE GENOMIC DNA]</scope>
    <source>
        <strain evidence="3">U-1</strain>
    </source>
</reference>
<keyword evidence="3" id="KW-1185">Reference proteome</keyword>
<sequence length="257" mass="27200">MSVMATSTVSTVPASTRPTNSATLNIPARITTPLDVQRAHAKRTVPPRVPVYSRRSSACPATARFGYRPGMAGSGKSFDGGPRGAGVYVITGIQASGKSTVAQALAERFARSAHVRGDAFRRFVVGGREEMSPDPSAGAVAQLKLRHRLAAQVADGYAAAGFTAVVQDVVLGEMLPYLIGEIRTDPLYVVVLAPDPAVVERREAGRAKNAYGTFTVADLDAGLRETTPRLGLWLDSSELTVAETVEAILRRAEPVGR</sequence>
<accession>A0ABC9YYN9</accession>
<gene>
    <name evidence="2" type="ORF">NSK11_contig00080-0033</name>
</gene>
<dbReference type="InterPro" id="IPR027417">
    <property type="entry name" value="P-loop_NTPase"/>
</dbReference>
<reference evidence="2 3" key="2">
    <citation type="journal article" date="2016" name="Genome Announc.">
        <title>Draft Genome Sequence of Erythromycin- and Oxytetracycline-Sensitive Nocardia seriolae Strain U-1 (NBRC 110359).</title>
        <authorList>
            <person name="Imajoh M."/>
            <person name="Sukeda M."/>
            <person name="Shimizu M."/>
            <person name="Yamane J."/>
            <person name="Ohnishi K."/>
            <person name="Oshima S."/>
        </authorList>
    </citation>
    <scope>NUCLEOTIDE SEQUENCE [LARGE SCALE GENOMIC DNA]</scope>
    <source>
        <strain evidence="2 3">U-1</strain>
    </source>
</reference>
<organism evidence="2 3">
    <name type="scientific">Nocardia seriolae</name>
    <dbReference type="NCBI Taxonomy" id="37332"/>
    <lineage>
        <taxon>Bacteria</taxon>
        <taxon>Bacillati</taxon>
        <taxon>Actinomycetota</taxon>
        <taxon>Actinomycetes</taxon>
        <taxon>Mycobacteriales</taxon>
        <taxon>Nocardiaceae</taxon>
        <taxon>Nocardia</taxon>
    </lineage>
</organism>
<protein>
    <submittedName>
        <fullName evidence="2">Phosphotransferase</fullName>
    </submittedName>
</protein>
<feature type="compositionally biased region" description="Low complexity" evidence="1">
    <location>
        <begin position="1"/>
        <end position="19"/>
    </location>
</feature>
<dbReference type="Pfam" id="PF13671">
    <property type="entry name" value="AAA_33"/>
    <property type="match status" value="1"/>
</dbReference>
<evidence type="ECO:0000313" key="2">
    <source>
        <dbReference type="EMBL" id="GAP30437.1"/>
    </source>
</evidence>
<dbReference type="AlphaFoldDB" id="A0ABC9YYN9"/>
<dbReference type="Gene3D" id="3.40.50.300">
    <property type="entry name" value="P-loop containing nucleotide triphosphate hydrolases"/>
    <property type="match status" value="1"/>
</dbReference>
<proteinExistence type="predicted"/>